<keyword evidence="2" id="KW-1185">Reference proteome</keyword>
<dbReference type="RefSeq" id="WP_226175028.1">
    <property type="nucleotide sequence ID" value="NZ_JAJADR010000002.1"/>
</dbReference>
<evidence type="ECO:0000313" key="2">
    <source>
        <dbReference type="Proteomes" id="UP001165296"/>
    </source>
</evidence>
<organism evidence="1 2">
    <name type="scientific">Hymenobacter lucidus</name>
    <dbReference type="NCBI Taxonomy" id="2880930"/>
    <lineage>
        <taxon>Bacteria</taxon>
        <taxon>Pseudomonadati</taxon>
        <taxon>Bacteroidota</taxon>
        <taxon>Cytophagia</taxon>
        <taxon>Cytophagales</taxon>
        <taxon>Hymenobacteraceae</taxon>
        <taxon>Hymenobacter</taxon>
    </lineage>
</organism>
<dbReference type="EMBL" id="JAJADR010000002">
    <property type="protein sequence ID" value="MCB2408209.1"/>
    <property type="molecule type" value="Genomic_DNA"/>
</dbReference>
<sequence length="419" mass="48152">MEELNSPAAEPELPTTPEARAAYIKAAQTKPDLDALGRLFAAELRAHPALKEAMAPYLAQSESFVVSLYASAKAAAFIKGPFLLKHAGSRFVEIREAAAHDLWEIQQKKLFDLQCRWRAEQITLPGVRHTEEFRQWEKYIDHCPWLPPVTADEVALYESYLRSDHYVPNHNCAWQNYRQFRRTAEGGDHATADEEDGDDGYEAATKQAYRALPAWYQYHNEATGENLLLTLPDVRGEKEAYYIGLTEADKEAKLAAQRARGDMAASLPWHPLFLHRDDLTPYFRQFEDAADLPRLLRWYEASRQDERRRHGYLFEATLWIEKALEHQAHPWPIAAHADWRQAVVAAGMRAWGHQLAEVLTDVWQEEEQNRALGLPLTGPKTYGKRPPFAEVNWAEEETYQPKFILRGRELAGEPRDFSF</sequence>
<comment type="caution">
    <text evidence="1">The sequence shown here is derived from an EMBL/GenBank/DDBJ whole genome shotgun (WGS) entry which is preliminary data.</text>
</comment>
<proteinExistence type="predicted"/>
<accession>A0ABS8AQ23</accession>
<dbReference type="Proteomes" id="UP001165296">
    <property type="component" value="Unassembled WGS sequence"/>
</dbReference>
<gene>
    <name evidence="1" type="ORF">LGH74_09495</name>
</gene>
<evidence type="ECO:0000313" key="1">
    <source>
        <dbReference type="EMBL" id="MCB2408209.1"/>
    </source>
</evidence>
<evidence type="ECO:0008006" key="3">
    <source>
        <dbReference type="Google" id="ProtNLM"/>
    </source>
</evidence>
<name>A0ABS8AQ23_9BACT</name>
<reference evidence="1" key="1">
    <citation type="submission" date="2021-10" db="EMBL/GenBank/DDBJ databases">
        <authorList>
            <person name="Dean J.D."/>
            <person name="Kim M.K."/>
            <person name="Newey C.N."/>
            <person name="Stoker T.S."/>
            <person name="Thompson D.W."/>
            <person name="Grose J.H."/>
        </authorList>
    </citation>
    <scope>NUCLEOTIDE SEQUENCE</scope>
    <source>
        <strain evidence="1">BT178</strain>
    </source>
</reference>
<protein>
    <recommendedName>
        <fullName evidence="3">GIY-YIG nuclease family protein</fullName>
    </recommendedName>
</protein>